<dbReference type="GeneTree" id="ENSGT00980000199126"/>
<evidence type="ECO:0000256" key="1">
    <source>
        <dbReference type="SAM" id="MobiDB-lite"/>
    </source>
</evidence>
<dbReference type="Proteomes" id="UP000314983">
    <property type="component" value="Chromosome 8"/>
</dbReference>
<keyword evidence="3" id="KW-1185">Reference proteome</keyword>
<feature type="region of interest" description="Disordered" evidence="1">
    <location>
        <begin position="54"/>
        <end position="79"/>
    </location>
</feature>
<sequence length="100" mass="11234">VQRHQQGRRGHRDQLQCPQAYLRDGEESVEADVLTARLLRVAHKLLLLVLPHLLSGGGKDEDAEHEEDREPDSPDDGGVLVYATQHSLQKAPVHDCQRDN</sequence>
<reference evidence="2" key="5">
    <citation type="submission" date="2025-09" db="UniProtKB">
        <authorList>
            <consortium name="Ensembl"/>
        </authorList>
    </citation>
    <scope>IDENTIFICATION</scope>
</reference>
<reference evidence="2" key="4">
    <citation type="submission" date="2025-08" db="UniProtKB">
        <authorList>
            <consortium name="Ensembl"/>
        </authorList>
    </citation>
    <scope>IDENTIFICATION</scope>
</reference>
<feature type="compositionally biased region" description="Basic and acidic residues" evidence="1">
    <location>
        <begin position="58"/>
        <end position="72"/>
    </location>
</feature>
<dbReference type="AlphaFoldDB" id="A0A4W4EAH9"/>
<proteinExistence type="predicted"/>
<organism evidence="2 3">
    <name type="scientific">Electrophorus electricus</name>
    <name type="common">Electric eel</name>
    <name type="synonym">Gymnotus electricus</name>
    <dbReference type="NCBI Taxonomy" id="8005"/>
    <lineage>
        <taxon>Eukaryota</taxon>
        <taxon>Metazoa</taxon>
        <taxon>Chordata</taxon>
        <taxon>Craniata</taxon>
        <taxon>Vertebrata</taxon>
        <taxon>Euteleostomi</taxon>
        <taxon>Actinopterygii</taxon>
        <taxon>Neopterygii</taxon>
        <taxon>Teleostei</taxon>
        <taxon>Ostariophysi</taxon>
        <taxon>Gymnotiformes</taxon>
        <taxon>Gymnotoidei</taxon>
        <taxon>Gymnotidae</taxon>
        <taxon>Electrophorus</taxon>
    </lineage>
</organism>
<name>A0A4W4EAH9_ELEEL</name>
<dbReference type="Ensembl" id="ENSEEET00000008022.2">
    <property type="protein sequence ID" value="ENSEEEP00000007916.1"/>
    <property type="gene ID" value="ENSEEEG00000004132.2"/>
</dbReference>
<evidence type="ECO:0000313" key="3">
    <source>
        <dbReference type="Proteomes" id="UP000314983"/>
    </source>
</evidence>
<protein>
    <submittedName>
        <fullName evidence="2">Uncharacterized protein</fullName>
    </submittedName>
</protein>
<dbReference type="OMA" id="DQDELEC"/>
<dbReference type="STRING" id="8005.ENSEEEP00000007916"/>
<reference evidence="2" key="3">
    <citation type="submission" date="2020-05" db="EMBL/GenBank/DDBJ databases">
        <title>Electrophorus electricus (electric eel) genome, fEleEle1, primary haplotype.</title>
        <authorList>
            <person name="Myers G."/>
            <person name="Meyer A."/>
            <person name="Fedrigo O."/>
            <person name="Formenti G."/>
            <person name="Rhie A."/>
            <person name="Tracey A."/>
            <person name="Sims Y."/>
            <person name="Jarvis E.D."/>
        </authorList>
    </citation>
    <scope>NUCLEOTIDE SEQUENCE [LARGE SCALE GENOMIC DNA]</scope>
</reference>
<reference evidence="3" key="2">
    <citation type="journal article" date="2017" name="Sci. Adv.">
        <title>A tail of two voltages: Proteomic comparison of the three electric organs of the electric eel.</title>
        <authorList>
            <person name="Traeger L.L."/>
            <person name="Sabat G."/>
            <person name="Barrett-Wilt G.A."/>
            <person name="Wells G.B."/>
            <person name="Sussman M.R."/>
        </authorList>
    </citation>
    <scope>NUCLEOTIDE SEQUENCE [LARGE SCALE GENOMIC DNA]</scope>
</reference>
<accession>A0A4W4EAH9</accession>
<reference evidence="3" key="1">
    <citation type="journal article" date="2014" name="Science">
        <title>Nonhuman genetics. Genomic basis for the convergent evolution of electric organs.</title>
        <authorList>
            <person name="Gallant J.R."/>
            <person name="Traeger L.L."/>
            <person name="Volkening J.D."/>
            <person name="Moffett H."/>
            <person name="Chen P.H."/>
            <person name="Novina C.D."/>
            <person name="Phillips G.N.Jr."/>
            <person name="Anand R."/>
            <person name="Wells G.B."/>
            <person name="Pinch M."/>
            <person name="Guth R."/>
            <person name="Unguez G.A."/>
            <person name="Albert J.S."/>
            <person name="Zakon H.H."/>
            <person name="Samanta M.P."/>
            <person name="Sussman M.R."/>
        </authorList>
    </citation>
    <scope>NUCLEOTIDE SEQUENCE [LARGE SCALE GENOMIC DNA]</scope>
</reference>
<evidence type="ECO:0000313" key="2">
    <source>
        <dbReference type="Ensembl" id="ENSEEEP00000007916.1"/>
    </source>
</evidence>